<proteinExistence type="predicted"/>
<dbReference type="AlphaFoldDB" id="A0A848LHK2"/>
<accession>A0A848LHK2</accession>
<evidence type="ECO:0000313" key="3">
    <source>
        <dbReference type="Proteomes" id="UP000518300"/>
    </source>
</evidence>
<feature type="domain" description="Peptidase M28" evidence="1">
    <location>
        <begin position="81"/>
        <end position="300"/>
    </location>
</feature>
<dbReference type="GO" id="GO:0008235">
    <property type="term" value="F:metalloexopeptidase activity"/>
    <property type="evidence" value="ECO:0007669"/>
    <property type="project" value="InterPro"/>
</dbReference>
<comment type="caution">
    <text evidence="2">The sequence shown here is derived from an EMBL/GenBank/DDBJ whole genome shotgun (WGS) entry which is preliminary data.</text>
</comment>
<keyword evidence="3" id="KW-1185">Reference proteome</keyword>
<dbReference type="PANTHER" id="PTHR12147:SF26">
    <property type="entry name" value="PEPTIDASE M28 DOMAIN-CONTAINING PROTEIN"/>
    <property type="match status" value="1"/>
</dbReference>
<dbReference type="RefSeq" id="WP_169346049.1">
    <property type="nucleotide sequence ID" value="NZ_JABBJJ010000077.1"/>
</dbReference>
<name>A0A848LHK2_9BACT</name>
<organism evidence="2 3">
    <name type="scientific">Pyxidicoccus fallax</name>
    <dbReference type="NCBI Taxonomy" id="394095"/>
    <lineage>
        <taxon>Bacteria</taxon>
        <taxon>Pseudomonadati</taxon>
        <taxon>Myxococcota</taxon>
        <taxon>Myxococcia</taxon>
        <taxon>Myxococcales</taxon>
        <taxon>Cystobacterineae</taxon>
        <taxon>Myxococcaceae</taxon>
        <taxon>Pyxidicoccus</taxon>
    </lineage>
</organism>
<dbReference type="InterPro" id="IPR007484">
    <property type="entry name" value="Peptidase_M28"/>
</dbReference>
<dbReference type="SUPFAM" id="SSF53187">
    <property type="entry name" value="Zn-dependent exopeptidases"/>
    <property type="match status" value="1"/>
</dbReference>
<reference evidence="2 3" key="1">
    <citation type="submission" date="2020-04" db="EMBL/GenBank/DDBJ databases">
        <title>Draft genome of Pyxidicoccus fallax type strain.</title>
        <authorList>
            <person name="Whitworth D.E."/>
        </authorList>
    </citation>
    <scope>NUCLEOTIDE SEQUENCE [LARGE SCALE GENOMIC DNA]</scope>
    <source>
        <strain evidence="2 3">DSM 14698</strain>
    </source>
</reference>
<dbReference type="GO" id="GO:0006508">
    <property type="term" value="P:proteolysis"/>
    <property type="evidence" value="ECO:0007669"/>
    <property type="project" value="InterPro"/>
</dbReference>
<gene>
    <name evidence="2" type="ORF">HG543_18110</name>
</gene>
<evidence type="ECO:0000259" key="1">
    <source>
        <dbReference type="Pfam" id="PF04389"/>
    </source>
</evidence>
<dbReference type="PANTHER" id="PTHR12147">
    <property type="entry name" value="METALLOPEPTIDASE M28 FAMILY MEMBER"/>
    <property type="match status" value="1"/>
</dbReference>
<protein>
    <submittedName>
        <fullName evidence="2">M28 family peptidase</fullName>
    </submittedName>
</protein>
<dbReference type="InterPro" id="IPR045175">
    <property type="entry name" value="M28_fam"/>
</dbReference>
<dbReference type="EMBL" id="JABBJJ010000077">
    <property type="protein sequence ID" value="NMO16761.1"/>
    <property type="molecule type" value="Genomic_DNA"/>
</dbReference>
<dbReference type="Pfam" id="PF04389">
    <property type="entry name" value="Peptidase_M28"/>
    <property type="match status" value="1"/>
</dbReference>
<dbReference type="Proteomes" id="UP000518300">
    <property type="component" value="Unassembled WGS sequence"/>
</dbReference>
<sequence>MDRLETWEPGSTSRTGIAVQPEALREDVMALAVDIGERNLRDTLRARRLGLTRDYLVQRLESAGYAVKLHGYEAGGHRVENVEAELPGTSYPDEVLVVGAHYDSAHGSPGANDNGSAVASLLALAGLFQVGAMPRPARTVRFVAFATEEQPFTRTPEMGSFAYARRCRERHEDIRAMLSLETLGSYAHAHRWPEGPFPLNLYSPLRGDFFAVVGNLASRALVRRCVAAFPQGPGARCAGVALPGLLPGVKSSDHWSFWQHGYPAVMLTDTGPLRYRHYHRHSDILDRVDFTTLATVTTGLVSVVRELATGEPV</sequence>
<evidence type="ECO:0000313" key="2">
    <source>
        <dbReference type="EMBL" id="NMO16761.1"/>
    </source>
</evidence>
<dbReference type="Gene3D" id="3.40.630.10">
    <property type="entry name" value="Zn peptidases"/>
    <property type="match status" value="1"/>
</dbReference>